<dbReference type="PANTHER" id="PTHR47495">
    <property type="entry name" value="ALDEHYDE DEHYDROGENASE"/>
    <property type="match status" value="1"/>
</dbReference>
<feature type="compositionally biased region" description="Polar residues" evidence="1">
    <location>
        <begin position="12"/>
        <end position="28"/>
    </location>
</feature>
<gene>
    <name evidence="3" type="ORF">OUO13_02330</name>
</gene>
<name>A0A9X3ISC9_9GAMM</name>
<sequence length="810" mass="87467">MKPMNPSADFSGLQTQAQSQSEDASENSPMLLANVSRRGFLRGLGAVGALVLAARWDFASAEEAAKYGADAMPNGWVDNPTVFISIATDGTVTIVNHRGEMGQGIRTSVVMVMADEMGASWSRVQVEQATANEEKYGNQNTDGSRSMRHWFGPLRRAGAAARTMLEQAAAQHWQVPVAECVVTVHEVLHKPSGRKAGFGELASIAAGLAVPAREQLRLKTPQEWRYIMRDPQQFPATQDASAPSPQANHAAQPLAIDGWDIVSGKALYAADVHWDDMLYAVIARPPSYGAAVKTYDASKALLVPGVVQVIALNTATQPSAFEPLGGIAVLASNTWAAIQGRNALSIEWDFGPAGANAAYDSVTYRAELEKRAEQPGVVARSVGDFGKAKSSAAQALTVNYYAPHMAQAPMEPMAAAVRIVNGKAEVWTSIQNPQLAKMGVAKRLGLDPANVTVSCGLMGGGFGRKAKPDYVFEAADLSKAMNGRPVRVQWTREDDLHHSYFHTVALEHLSATLDNHGKVSGWLHRSLAASISSVFAPNADHQSALELAQGIRNMPFAIPNIQQESGAAEGHVRIGWFRSVYNIPHAFAIQSFVAELAYLAKRDHKDFLLELLGRPRKIDPRTQQEAWNYGENPELYPIDTGRYRDVIERATREAGWGKTLPAGRGLGLAVHHSFVSYCAIVAEVEVTSSGTVIVHRMDVAFDCGPQINPDRVRSQLEGACVMGTGIALMTQITAKDGRIQQDNFHQYLVPRINEAPREIHIHAVNNHLEVPMGGVGEPGLPPVAPAICNAIFAATGKRIRTLPIGDQLKG</sequence>
<reference evidence="3" key="1">
    <citation type="submission" date="2022-11" db="EMBL/GenBank/DDBJ databases">
        <title>Parathalassolutuus dongxingensis gen. nov., sp. nov., a novel member of family Oceanospirillaceae isolated from a coastal shrimp pond in Guangxi, China.</title>
        <authorList>
            <person name="Chen H."/>
        </authorList>
    </citation>
    <scope>NUCLEOTIDE SEQUENCE</scope>
    <source>
        <strain evidence="3">G-43</strain>
    </source>
</reference>
<evidence type="ECO:0000313" key="3">
    <source>
        <dbReference type="EMBL" id="MCY0964013.1"/>
    </source>
</evidence>
<dbReference type="PANTHER" id="PTHR47495:SF3">
    <property type="entry name" value="BLR6219 PROTEIN"/>
    <property type="match status" value="1"/>
</dbReference>
<dbReference type="PIRSF" id="PIRSF036389">
    <property type="entry name" value="IOR_B"/>
    <property type="match status" value="1"/>
</dbReference>
<dbReference type="GO" id="GO:0016491">
    <property type="term" value="F:oxidoreductase activity"/>
    <property type="evidence" value="ECO:0007669"/>
    <property type="project" value="InterPro"/>
</dbReference>
<dbReference type="RefSeq" id="WP_283172232.1">
    <property type="nucleotide sequence ID" value="NZ_JAPNOA010000009.1"/>
</dbReference>
<dbReference type="AlphaFoldDB" id="A0A9X3ISC9"/>
<evidence type="ECO:0000313" key="4">
    <source>
        <dbReference type="Proteomes" id="UP001150830"/>
    </source>
</evidence>
<dbReference type="InterPro" id="IPR000674">
    <property type="entry name" value="Ald_Oxase/Xan_DH_a/b"/>
</dbReference>
<accession>A0A9X3ISC9</accession>
<dbReference type="InterPro" id="IPR052516">
    <property type="entry name" value="N-heterocyclic_Hydroxylase"/>
</dbReference>
<keyword evidence="4" id="KW-1185">Reference proteome</keyword>
<feature type="region of interest" description="Disordered" evidence="1">
    <location>
        <begin position="1"/>
        <end position="28"/>
    </location>
</feature>
<dbReference type="EMBL" id="JAPNOA010000009">
    <property type="protein sequence ID" value="MCY0964013.1"/>
    <property type="molecule type" value="Genomic_DNA"/>
</dbReference>
<protein>
    <submittedName>
        <fullName evidence="3">Molybdopterin-dependent oxidoreductase</fullName>
    </submittedName>
</protein>
<dbReference type="InterPro" id="IPR046867">
    <property type="entry name" value="AldOxase/xan_DH_MoCoBD2"/>
</dbReference>
<evidence type="ECO:0000259" key="2">
    <source>
        <dbReference type="SMART" id="SM01008"/>
    </source>
</evidence>
<dbReference type="SUPFAM" id="SSF56003">
    <property type="entry name" value="Molybdenum cofactor-binding domain"/>
    <property type="match status" value="2"/>
</dbReference>
<proteinExistence type="predicted"/>
<dbReference type="InterPro" id="IPR008274">
    <property type="entry name" value="AldOxase/xan_DH_MoCoBD1"/>
</dbReference>
<dbReference type="Gene3D" id="3.90.1170.50">
    <property type="entry name" value="Aldehyde oxidase/xanthine dehydrogenase, a/b hammerhead"/>
    <property type="match status" value="1"/>
</dbReference>
<dbReference type="InterPro" id="IPR012368">
    <property type="entry name" value="OxRdtase_Mopterin-bd_su_IorB"/>
</dbReference>
<dbReference type="Pfam" id="PF20256">
    <property type="entry name" value="MoCoBD_2"/>
    <property type="match status" value="2"/>
</dbReference>
<comment type="caution">
    <text evidence="3">The sequence shown here is derived from an EMBL/GenBank/DDBJ whole genome shotgun (WGS) entry which is preliminary data.</text>
</comment>
<feature type="domain" description="Aldehyde oxidase/xanthine dehydrogenase a/b hammerhead" evidence="2">
    <location>
        <begin position="263"/>
        <end position="352"/>
    </location>
</feature>
<dbReference type="SMART" id="SM01008">
    <property type="entry name" value="Ald_Xan_dh_C"/>
    <property type="match status" value="1"/>
</dbReference>
<organism evidence="3 4">
    <name type="scientific">Parathalassolituus penaei</name>
    <dbReference type="NCBI Taxonomy" id="2997323"/>
    <lineage>
        <taxon>Bacteria</taxon>
        <taxon>Pseudomonadati</taxon>
        <taxon>Pseudomonadota</taxon>
        <taxon>Gammaproteobacteria</taxon>
        <taxon>Oceanospirillales</taxon>
        <taxon>Oceanospirillaceae</taxon>
        <taxon>Parathalassolituus</taxon>
    </lineage>
</organism>
<evidence type="ECO:0000256" key="1">
    <source>
        <dbReference type="SAM" id="MobiDB-lite"/>
    </source>
</evidence>
<dbReference type="PROSITE" id="PS51318">
    <property type="entry name" value="TAT"/>
    <property type="match status" value="1"/>
</dbReference>
<dbReference type="InterPro" id="IPR037165">
    <property type="entry name" value="AldOxase/xan_DH_Mopterin-bd_sf"/>
</dbReference>
<dbReference type="Gene3D" id="3.30.365.10">
    <property type="entry name" value="Aldehyde oxidase/xanthine dehydrogenase, molybdopterin binding domain"/>
    <property type="match status" value="4"/>
</dbReference>
<dbReference type="InterPro" id="IPR006311">
    <property type="entry name" value="TAT_signal"/>
</dbReference>
<dbReference type="Pfam" id="PF02738">
    <property type="entry name" value="MoCoBD_1"/>
    <property type="match status" value="1"/>
</dbReference>
<dbReference type="Proteomes" id="UP001150830">
    <property type="component" value="Unassembled WGS sequence"/>
</dbReference>